<protein>
    <submittedName>
        <fullName evidence="2">Expressed protein</fullName>
    </submittedName>
</protein>
<feature type="region of interest" description="Disordered" evidence="1">
    <location>
        <begin position="1"/>
        <end position="80"/>
    </location>
</feature>
<sequence length="80" mass="8809">TSSGGPAAGPWPWDSCHHGNTDERRRFQDHPRAGQPRVVHPLRRGWAANRGGGRAQAQPSPRLHLRVPSRLGDQGLQGYD</sequence>
<dbReference type="RefSeq" id="XP_005844810.1">
    <property type="nucleotide sequence ID" value="XM_005844748.1"/>
</dbReference>
<dbReference type="KEGG" id="cvr:CHLNCDRAFT_58829"/>
<dbReference type="EMBL" id="GL433855">
    <property type="protein sequence ID" value="EFN52708.1"/>
    <property type="molecule type" value="Genomic_DNA"/>
</dbReference>
<reference evidence="2 3" key="1">
    <citation type="journal article" date="2010" name="Plant Cell">
        <title>The Chlorella variabilis NC64A genome reveals adaptation to photosymbiosis, coevolution with viruses, and cryptic sex.</title>
        <authorList>
            <person name="Blanc G."/>
            <person name="Duncan G."/>
            <person name="Agarkova I."/>
            <person name="Borodovsky M."/>
            <person name="Gurnon J."/>
            <person name="Kuo A."/>
            <person name="Lindquist E."/>
            <person name="Lucas S."/>
            <person name="Pangilinan J."/>
            <person name="Polle J."/>
            <person name="Salamov A."/>
            <person name="Terry A."/>
            <person name="Yamada T."/>
            <person name="Dunigan D.D."/>
            <person name="Grigoriev I.V."/>
            <person name="Claverie J.M."/>
            <person name="Van Etten J.L."/>
        </authorList>
    </citation>
    <scope>NUCLEOTIDE SEQUENCE [LARGE SCALE GENOMIC DNA]</scope>
    <source>
        <strain evidence="2 3">NC64A</strain>
    </source>
</reference>
<keyword evidence="3" id="KW-1185">Reference proteome</keyword>
<dbReference type="Proteomes" id="UP000008141">
    <property type="component" value="Unassembled WGS sequence"/>
</dbReference>
<dbReference type="InParanoid" id="E1ZNM4"/>
<proteinExistence type="predicted"/>
<gene>
    <name evidence="2" type="ORF">CHLNCDRAFT_58829</name>
</gene>
<accession>E1ZNM4</accession>
<evidence type="ECO:0000256" key="1">
    <source>
        <dbReference type="SAM" id="MobiDB-lite"/>
    </source>
</evidence>
<feature type="compositionally biased region" description="Basic and acidic residues" evidence="1">
    <location>
        <begin position="15"/>
        <end position="32"/>
    </location>
</feature>
<organism evidence="3">
    <name type="scientific">Chlorella variabilis</name>
    <name type="common">Green alga</name>
    <dbReference type="NCBI Taxonomy" id="554065"/>
    <lineage>
        <taxon>Eukaryota</taxon>
        <taxon>Viridiplantae</taxon>
        <taxon>Chlorophyta</taxon>
        <taxon>core chlorophytes</taxon>
        <taxon>Trebouxiophyceae</taxon>
        <taxon>Chlorellales</taxon>
        <taxon>Chlorellaceae</taxon>
        <taxon>Chlorella clade</taxon>
        <taxon>Chlorella</taxon>
    </lineage>
</organism>
<dbReference type="GeneID" id="17352015"/>
<evidence type="ECO:0000313" key="2">
    <source>
        <dbReference type="EMBL" id="EFN52708.1"/>
    </source>
</evidence>
<name>E1ZNM4_CHLVA</name>
<evidence type="ECO:0000313" key="3">
    <source>
        <dbReference type="Proteomes" id="UP000008141"/>
    </source>
</evidence>
<dbReference type="AlphaFoldDB" id="E1ZNM4"/>
<feature type="non-terminal residue" evidence="2">
    <location>
        <position position="1"/>
    </location>
</feature>